<reference evidence="1 2" key="1">
    <citation type="submission" date="2012-01" db="EMBL/GenBank/DDBJ databases">
        <title>Improved High-Quality Draft sequence of Saccharomonospora xinjiangensis XJ-54.</title>
        <authorList>
            <consortium name="US DOE Joint Genome Institute"/>
            <person name="Lucas S."/>
            <person name="Han J."/>
            <person name="Lapidus A."/>
            <person name="Cheng J.-F."/>
            <person name="Goodwin L."/>
            <person name="Pitluck S."/>
            <person name="Peters L."/>
            <person name="Mikhailova N."/>
            <person name="Teshima H."/>
            <person name="Detter J.C."/>
            <person name="Han C."/>
            <person name="Tapia R."/>
            <person name="Land M."/>
            <person name="Hauser L."/>
            <person name="Kyrpides N."/>
            <person name="Ivanova N."/>
            <person name="Pagani I."/>
            <person name="Brambilla E.-M."/>
            <person name="Klenk H.-P."/>
            <person name="Woyke T."/>
        </authorList>
    </citation>
    <scope>NUCLEOTIDE SEQUENCE [LARGE SCALE GENOMIC DNA]</scope>
    <source>
        <strain evidence="1 2">XJ-54</strain>
    </source>
</reference>
<evidence type="ECO:0000313" key="1">
    <source>
        <dbReference type="EMBL" id="EID52647.1"/>
    </source>
</evidence>
<gene>
    <name evidence="1" type="ORF">SacxiDRAFT_0370</name>
</gene>
<keyword evidence="2" id="KW-1185">Reference proteome</keyword>
<accession>I0UXP4</accession>
<dbReference type="Proteomes" id="UP000004691">
    <property type="component" value="Unassembled WGS sequence"/>
</dbReference>
<proteinExistence type="predicted"/>
<dbReference type="eggNOG" id="ENOG502ZWNZ">
    <property type="taxonomic scope" value="Bacteria"/>
</dbReference>
<dbReference type="AlphaFoldDB" id="I0UXP4"/>
<name>I0UXP4_9PSEU</name>
<protein>
    <submittedName>
        <fullName evidence="1">Uncharacterized protein</fullName>
    </submittedName>
</protein>
<dbReference type="HOGENOM" id="CLU_155347_0_0_11"/>
<organism evidence="1 2">
    <name type="scientific">Saccharomonospora xinjiangensis XJ-54</name>
    <dbReference type="NCBI Taxonomy" id="882086"/>
    <lineage>
        <taxon>Bacteria</taxon>
        <taxon>Bacillati</taxon>
        <taxon>Actinomycetota</taxon>
        <taxon>Actinomycetes</taxon>
        <taxon>Pseudonocardiales</taxon>
        <taxon>Pseudonocardiaceae</taxon>
        <taxon>Saccharomonospora</taxon>
    </lineage>
</organism>
<sequence length="111" mass="13012">MQADGTTWDDPSADQLHDLLADLNLTLRFVVVTRLDLEPVGQHYFQVWLDDDLSYQVEYREGAPERHFQARVPREHEVFAVEPVARVLQGWASERAGWREALPWVRWSPEQ</sequence>
<evidence type="ECO:0000313" key="2">
    <source>
        <dbReference type="Proteomes" id="UP000004691"/>
    </source>
</evidence>
<dbReference type="EMBL" id="JH636049">
    <property type="protein sequence ID" value="EID52647.1"/>
    <property type="molecule type" value="Genomic_DNA"/>
</dbReference>